<organism evidence="4 5">
    <name type="scientific">Bacteroides xylanisolvens SD CC 1b</name>
    <dbReference type="NCBI Taxonomy" id="702447"/>
    <lineage>
        <taxon>Bacteria</taxon>
        <taxon>Pseudomonadati</taxon>
        <taxon>Bacteroidota</taxon>
        <taxon>Bacteroidia</taxon>
        <taxon>Bacteroidales</taxon>
        <taxon>Bacteroidaceae</taxon>
        <taxon>Bacteroides</taxon>
    </lineage>
</organism>
<dbReference type="Gene3D" id="2.160.20.10">
    <property type="entry name" value="Single-stranded right-handed beta-helix, Pectin lyase-like"/>
    <property type="match status" value="1"/>
</dbReference>
<keyword evidence="4" id="KW-0456">Lyase</keyword>
<dbReference type="SUPFAM" id="SSF51126">
    <property type="entry name" value="Pectin lyase-like"/>
    <property type="match status" value="1"/>
</dbReference>
<reference evidence="4 5" key="1">
    <citation type="submission" date="2013-12" db="EMBL/GenBank/DDBJ databases">
        <title>Improved hybrid genome assemblies of Bacteroides xylanisolvens SD CC 1b and Bacteroides xylanisolvens SD CC 2a using Illumina and 454 Sequencing.</title>
        <authorList>
            <person name="Ramaraj T."/>
            <person name="Sundararajan A."/>
            <person name="Mudge J."/>
            <person name="Schilkey F.D."/>
            <person name="Delvecchio V."/>
            <person name="Donlon M."/>
            <person name="Ziemer C."/>
        </authorList>
    </citation>
    <scope>NUCLEOTIDE SEQUENCE [LARGE SCALE GENOMIC DNA]</scope>
</reference>
<evidence type="ECO:0000256" key="2">
    <source>
        <dbReference type="ARBA" id="ARBA00023180"/>
    </source>
</evidence>
<keyword evidence="3" id="KW-0472">Membrane</keyword>
<dbReference type="GO" id="GO:0046872">
    <property type="term" value="F:metal ion binding"/>
    <property type="evidence" value="ECO:0007669"/>
    <property type="project" value="UniProtKB-KW"/>
</dbReference>
<gene>
    <name evidence="4" type="ORF">BN890_12730</name>
</gene>
<dbReference type="Proteomes" id="UP000019380">
    <property type="component" value="Unassembled WGS sequence"/>
</dbReference>
<keyword evidence="3" id="KW-1133">Transmembrane helix</keyword>
<accession>D4VL70</accession>
<evidence type="ECO:0000256" key="1">
    <source>
        <dbReference type="ARBA" id="ARBA00022723"/>
    </source>
</evidence>
<keyword evidence="1" id="KW-0479">Metal-binding</keyword>
<evidence type="ECO:0000313" key="5">
    <source>
        <dbReference type="Proteomes" id="UP000019380"/>
    </source>
</evidence>
<dbReference type="AlphaFoldDB" id="D4VL70"/>
<name>D4VL70_9BACE</name>
<dbReference type="InterPro" id="IPR012334">
    <property type="entry name" value="Pectin_lyas_fold"/>
</dbReference>
<dbReference type="InterPro" id="IPR011050">
    <property type="entry name" value="Pectin_lyase_fold/virulence"/>
</dbReference>
<evidence type="ECO:0000256" key="3">
    <source>
        <dbReference type="SAM" id="Phobius"/>
    </source>
</evidence>
<proteinExistence type="predicted"/>
<dbReference type="GO" id="GO:0016829">
    <property type="term" value="F:lyase activity"/>
    <property type="evidence" value="ECO:0007669"/>
    <property type="project" value="UniProtKB-KW"/>
</dbReference>
<sequence length="606" mass="68139">MFTDYKSFLLSSYYCIFELTTSQNQIKMKKKQVLLAVFAATMLTPTVAWAQYPQISGEAKENYTKMMTEERKRSDEAWAKALPIVQKEAREGRPYIPWAGRPYDLPQADIPSFPGAEGGGMYSFGGRGGKVITVTNLNDRGPGSFREACETGGARIIVFNVAGIIRLESPIIVRAPYVTIAGQTAPGDGVCIAGESFWVDTHDVVVRHMRFRRGETKVWHRDDSFGGNPVGNIMIDHCSCTWGLDENISFYRHMYDPSEGQYESKDLKLPTVNVTIQNTISAKALDTYNHAFGSTLGGENCAFARNLWASNSGRNPSIGWNGIFNFVNNVVFNWVHRSSDGGDYTAMFNMINNYYKPGPATPKDSNVGHRILKPEAGRSKLDHKEYGRVYADGNIMEGYPEITKDNWNGGIQIETQPNTDGYTEYMRSYQPFEMPYINIMGAKDAYDYVLKHVGANIPCRDIVDERVIEEVRTGIPYYEKKLPKDAYGDLTGLSPKSMGEDGQFKYRRLPKDSYKQGIITDVRQMGGYPEYKGTPYVDTDKDGMPDEWEIANGLNPNDPSDANKDCTGDGYTNIEKYINGISTKHKVDWRDMKNNYDTLAEKGKLM</sequence>
<dbReference type="InterPro" id="IPR052063">
    <property type="entry name" value="Polysaccharide_Lyase_1"/>
</dbReference>
<dbReference type="PANTHER" id="PTHR42970">
    <property type="entry name" value="PECTATE LYASE C-RELATED"/>
    <property type="match status" value="1"/>
</dbReference>
<protein>
    <submittedName>
        <fullName evidence="4">COG3866 Pectate lyase</fullName>
    </submittedName>
</protein>
<evidence type="ECO:0000313" key="4">
    <source>
        <dbReference type="EMBL" id="CDM03706.1"/>
    </source>
</evidence>
<comment type="caution">
    <text evidence="4">The sequence shown here is derived from an EMBL/GenBank/DDBJ whole genome shotgun (WGS) entry which is preliminary data.</text>
</comment>
<dbReference type="EMBL" id="CBXG010000016">
    <property type="protein sequence ID" value="CDM03706.1"/>
    <property type="molecule type" value="Genomic_DNA"/>
</dbReference>
<feature type="transmembrane region" description="Helical" evidence="3">
    <location>
        <begin position="33"/>
        <end position="52"/>
    </location>
</feature>
<dbReference type="PANTHER" id="PTHR42970:SF1">
    <property type="entry name" value="PECTATE LYASE C-RELATED"/>
    <property type="match status" value="1"/>
</dbReference>
<keyword evidence="3" id="KW-0812">Transmembrane</keyword>
<keyword evidence="2" id="KW-0325">Glycoprotein</keyword>